<organism evidence="1 2">
    <name type="scientific">Auriscalpium vulgare</name>
    <dbReference type="NCBI Taxonomy" id="40419"/>
    <lineage>
        <taxon>Eukaryota</taxon>
        <taxon>Fungi</taxon>
        <taxon>Dikarya</taxon>
        <taxon>Basidiomycota</taxon>
        <taxon>Agaricomycotina</taxon>
        <taxon>Agaricomycetes</taxon>
        <taxon>Russulales</taxon>
        <taxon>Auriscalpiaceae</taxon>
        <taxon>Auriscalpium</taxon>
    </lineage>
</organism>
<reference evidence="1" key="1">
    <citation type="submission" date="2021-02" db="EMBL/GenBank/DDBJ databases">
        <authorList>
            <consortium name="DOE Joint Genome Institute"/>
            <person name="Ahrendt S."/>
            <person name="Looney B.P."/>
            <person name="Miyauchi S."/>
            <person name="Morin E."/>
            <person name="Drula E."/>
            <person name="Courty P.E."/>
            <person name="Chicoki N."/>
            <person name="Fauchery L."/>
            <person name="Kohler A."/>
            <person name="Kuo A."/>
            <person name="Labutti K."/>
            <person name="Pangilinan J."/>
            <person name="Lipzen A."/>
            <person name="Riley R."/>
            <person name="Andreopoulos W."/>
            <person name="He G."/>
            <person name="Johnson J."/>
            <person name="Barry K.W."/>
            <person name="Grigoriev I.V."/>
            <person name="Nagy L."/>
            <person name="Hibbett D."/>
            <person name="Henrissat B."/>
            <person name="Matheny P.B."/>
            <person name="Labbe J."/>
            <person name="Martin F."/>
        </authorList>
    </citation>
    <scope>NUCLEOTIDE SEQUENCE</scope>
    <source>
        <strain evidence="1">FP105234-sp</strain>
    </source>
</reference>
<name>A0ACB8RGF2_9AGAM</name>
<proteinExistence type="predicted"/>
<protein>
    <submittedName>
        <fullName evidence="1">Uncharacterized protein</fullName>
    </submittedName>
</protein>
<sequence>MEDNFGVERGSYIWGRSVHNTRIERLWYDVTNGFGRKWKRFFLDLEVNAGLNPSSPAHIWLLHFLFLQAINQDAQDWAEAWNSHRLQRRGEHRASPRELFIFGMVCEGPRGIHHLLQRRQEEEGVRDLADYGVDWEAANDVQLMEHLLEHNPHESAADLHMPFASGTTPSQLSDVPCEPPSCPLLPDQIAVLRNRLSEVADVGSSNMLVRRIVWQEALILCQTIF</sequence>
<dbReference type="EMBL" id="MU276033">
    <property type="protein sequence ID" value="KAI0043087.1"/>
    <property type="molecule type" value="Genomic_DNA"/>
</dbReference>
<reference evidence="1" key="2">
    <citation type="journal article" date="2022" name="New Phytol.">
        <title>Evolutionary transition to the ectomycorrhizal habit in the genomes of a hyperdiverse lineage of mushroom-forming fungi.</title>
        <authorList>
            <person name="Looney B."/>
            <person name="Miyauchi S."/>
            <person name="Morin E."/>
            <person name="Drula E."/>
            <person name="Courty P.E."/>
            <person name="Kohler A."/>
            <person name="Kuo A."/>
            <person name="LaButti K."/>
            <person name="Pangilinan J."/>
            <person name="Lipzen A."/>
            <person name="Riley R."/>
            <person name="Andreopoulos W."/>
            <person name="He G."/>
            <person name="Johnson J."/>
            <person name="Nolan M."/>
            <person name="Tritt A."/>
            <person name="Barry K.W."/>
            <person name="Grigoriev I.V."/>
            <person name="Nagy L.G."/>
            <person name="Hibbett D."/>
            <person name="Henrissat B."/>
            <person name="Matheny P.B."/>
            <person name="Labbe J."/>
            <person name="Martin F.M."/>
        </authorList>
    </citation>
    <scope>NUCLEOTIDE SEQUENCE</scope>
    <source>
        <strain evidence="1">FP105234-sp</strain>
    </source>
</reference>
<keyword evidence="2" id="KW-1185">Reference proteome</keyword>
<dbReference type="Proteomes" id="UP000814033">
    <property type="component" value="Unassembled WGS sequence"/>
</dbReference>
<gene>
    <name evidence="1" type="ORF">FA95DRAFT_1499122</name>
</gene>
<accession>A0ACB8RGF2</accession>
<comment type="caution">
    <text evidence="1">The sequence shown here is derived from an EMBL/GenBank/DDBJ whole genome shotgun (WGS) entry which is preliminary data.</text>
</comment>
<evidence type="ECO:0000313" key="1">
    <source>
        <dbReference type="EMBL" id="KAI0043087.1"/>
    </source>
</evidence>
<evidence type="ECO:0000313" key="2">
    <source>
        <dbReference type="Proteomes" id="UP000814033"/>
    </source>
</evidence>